<dbReference type="InterPro" id="IPR007527">
    <property type="entry name" value="Znf_SWIM"/>
</dbReference>
<gene>
    <name evidence="6" type="ORF">Dsin_008888</name>
</gene>
<dbReference type="SMART" id="SM00575">
    <property type="entry name" value="ZnF_PMZ"/>
    <property type="match status" value="1"/>
</dbReference>
<evidence type="ECO:0000313" key="6">
    <source>
        <dbReference type="EMBL" id="KAK3221863.1"/>
    </source>
</evidence>
<keyword evidence="2 4" id="KW-0863">Zinc-finger</keyword>
<feature type="domain" description="SWIM-type" evidence="5">
    <location>
        <begin position="440"/>
        <end position="472"/>
    </location>
</feature>
<protein>
    <recommendedName>
        <fullName evidence="5">SWIM-type domain-containing protein</fullName>
    </recommendedName>
</protein>
<evidence type="ECO:0000256" key="1">
    <source>
        <dbReference type="ARBA" id="ARBA00022723"/>
    </source>
</evidence>
<evidence type="ECO:0000256" key="2">
    <source>
        <dbReference type="ARBA" id="ARBA00022771"/>
    </source>
</evidence>
<dbReference type="Pfam" id="PF04434">
    <property type="entry name" value="SWIM"/>
    <property type="match status" value="1"/>
</dbReference>
<evidence type="ECO:0000256" key="4">
    <source>
        <dbReference type="PROSITE-ProRule" id="PRU00325"/>
    </source>
</evidence>
<comment type="caution">
    <text evidence="6">The sequence shown here is derived from an EMBL/GenBank/DDBJ whole genome shotgun (WGS) entry which is preliminary data.</text>
</comment>
<keyword evidence="1" id="KW-0479">Metal-binding</keyword>
<reference evidence="6" key="1">
    <citation type="journal article" date="2023" name="Plant J.">
        <title>Genome sequences and population genomics provide insights into the demographic history, inbreeding, and mutation load of two 'living fossil' tree species of Dipteronia.</title>
        <authorList>
            <person name="Feng Y."/>
            <person name="Comes H.P."/>
            <person name="Chen J."/>
            <person name="Zhu S."/>
            <person name="Lu R."/>
            <person name="Zhang X."/>
            <person name="Li P."/>
            <person name="Qiu J."/>
            <person name="Olsen K.M."/>
            <person name="Qiu Y."/>
        </authorList>
    </citation>
    <scope>NUCLEOTIDE SEQUENCE</scope>
    <source>
        <strain evidence="6">NBL</strain>
    </source>
</reference>
<dbReference type="Proteomes" id="UP001281410">
    <property type="component" value="Unassembled WGS sequence"/>
</dbReference>
<name>A0AAE0APJ8_9ROSI</name>
<dbReference type="Pfam" id="PF10551">
    <property type="entry name" value="MULE"/>
    <property type="match status" value="1"/>
</dbReference>
<dbReference type="InterPro" id="IPR006564">
    <property type="entry name" value="Znf_PMZ"/>
</dbReference>
<evidence type="ECO:0000256" key="3">
    <source>
        <dbReference type="ARBA" id="ARBA00022833"/>
    </source>
</evidence>
<organism evidence="6 7">
    <name type="scientific">Dipteronia sinensis</name>
    <dbReference type="NCBI Taxonomy" id="43782"/>
    <lineage>
        <taxon>Eukaryota</taxon>
        <taxon>Viridiplantae</taxon>
        <taxon>Streptophyta</taxon>
        <taxon>Embryophyta</taxon>
        <taxon>Tracheophyta</taxon>
        <taxon>Spermatophyta</taxon>
        <taxon>Magnoliopsida</taxon>
        <taxon>eudicotyledons</taxon>
        <taxon>Gunneridae</taxon>
        <taxon>Pentapetalae</taxon>
        <taxon>rosids</taxon>
        <taxon>malvids</taxon>
        <taxon>Sapindales</taxon>
        <taxon>Sapindaceae</taxon>
        <taxon>Hippocastanoideae</taxon>
        <taxon>Acereae</taxon>
        <taxon>Dipteronia</taxon>
    </lineage>
</organism>
<dbReference type="AlphaFoldDB" id="A0AAE0APJ8"/>
<proteinExistence type="predicted"/>
<keyword evidence="7" id="KW-1185">Reference proteome</keyword>
<dbReference type="PROSITE" id="PS50966">
    <property type="entry name" value="ZF_SWIM"/>
    <property type="match status" value="1"/>
</dbReference>
<sequence length="474" mass="55051">MYVSKNMTNEELVLIVHTIEKYDVSKYIVDLQSISIVPSTTCRTFLRNDDDVQFMLREDQVIPQEVDNEANIDLVDHVENSDEEPVQIQRPIQGVSCTGADMPGTSEVRHNVSANDSYNTTTWVITKADSYSFVIGISRTLVAEEPTSMIYKGQFFPTKKDLKRLVGLFAMRQNFKWKVKRSNKTTLHLICFIDNYTWKLRAVSRDEGTYFQGRFGGTMFVATAQDGNEQVYPIALRYGDSENNLSWEWFLDCLKGALGHIDDLVFISDRYASIEIGFSKVFSYATHNICCMHFAENVKKRFHIKDITAIMDKAARAYTELKYNRYMGELRNLHNNAFDYVEAAGPYKWSRVHCPQRRYRVMTTNVAECIHSCLKFALQLPMLTLAEFIRNMLRHWFHYRHQLTDAAHLVMLKSVEKCSYMTINPVDWNIFSVKRFGKQWTVNLARKTCTCNKFQMDHFLCSHALAVARYIKTL</sequence>
<keyword evidence="3" id="KW-0862">Zinc</keyword>
<evidence type="ECO:0000313" key="7">
    <source>
        <dbReference type="Proteomes" id="UP001281410"/>
    </source>
</evidence>
<dbReference type="InterPro" id="IPR018289">
    <property type="entry name" value="MULE_transposase_dom"/>
</dbReference>
<dbReference type="PANTHER" id="PTHR31973:SF187">
    <property type="entry name" value="MUTATOR TRANSPOSASE MUDRA PROTEIN"/>
    <property type="match status" value="1"/>
</dbReference>
<dbReference type="GO" id="GO:0008270">
    <property type="term" value="F:zinc ion binding"/>
    <property type="evidence" value="ECO:0007669"/>
    <property type="project" value="UniProtKB-KW"/>
</dbReference>
<evidence type="ECO:0000259" key="5">
    <source>
        <dbReference type="PROSITE" id="PS50966"/>
    </source>
</evidence>
<dbReference type="EMBL" id="JANJYJ010000003">
    <property type="protein sequence ID" value="KAK3221863.1"/>
    <property type="molecule type" value="Genomic_DNA"/>
</dbReference>
<dbReference type="PANTHER" id="PTHR31973">
    <property type="entry name" value="POLYPROTEIN, PUTATIVE-RELATED"/>
    <property type="match status" value="1"/>
</dbReference>
<accession>A0AAE0APJ8</accession>